<name>A0A1V9EI00_9BACT</name>
<dbReference type="InterPro" id="IPR016035">
    <property type="entry name" value="Acyl_Trfase/lysoPLipase"/>
</dbReference>
<evidence type="ECO:0008006" key="4">
    <source>
        <dbReference type="Google" id="ProtNLM"/>
    </source>
</evidence>
<feature type="transmembrane region" description="Helical" evidence="1">
    <location>
        <begin position="250"/>
        <end position="272"/>
    </location>
</feature>
<keyword evidence="1" id="KW-1133">Transmembrane helix</keyword>
<dbReference type="SUPFAM" id="SSF52151">
    <property type="entry name" value="FabD/lysophospholipase-like"/>
    <property type="match status" value="1"/>
</dbReference>
<feature type="transmembrane region" description="Helical" evidence="1">
    <location>
        <begin position="58"/>
        <end position="77"/>
    </location>
</feature>
<dbReference type="RefSeq" id="WP_081171376.1">
    <property type="nucleotide sequence ID" value="NZ_LWBP01000254.1"/>
</dbReference>
<feature type="transmembrane region" description="Helical" evidence="1">
    <location>
        <begin position="21"/>
        <end position="43"/>
    </location>
</feature>
<dbReference type="Proteomes" id="UP000192276">
    <property type="component" value="Unassembled WGS sequence"/>
</dbReference>
<feature type="transmembrane region" description="Helical" evidence="1">
    <location>
        <begin position="189"/>
        <end position="209"/>
    </location>
</feature>
<feature type="transmembrane region" description="Helical" evidence="1">
    <location>
        <begin position="166"/>
        <end position="183"/>
    </location>
</feature>
<evidence type="ECO:0000256" key="1">
    <source>
        <dbReference type="SAM" id="Phobius"/>
    </source>
</evidence>
<feature type="transmembrane region" description="Helical" evidence="1">
    <location>
        <begin position="278"/>
        <end position="296"/>
    </location>
</feature>
<accession>A0A1V9EI00</accession>
<keyword evidence="1" id="KW-0472">Membrane</keyword>
<feature type="transmembrane region" description="Helical" evidence="1">
    <location>
        <begin position="135"/>
        <end position="154"/>
    </location>
</feature>
<keyword evidence="1" id="KW-0812">Transmembrane</keyword>
<protein>
    <recommendedName>
        <fullName evidence="4">PNPLA domain-containing protein</fullName>
    </recommendedName>
</protein>
<keyword evidence="3" id="KW-1185">Reference proteome</keyword>
<sequence length="758" mass="85540">MMAITGILKRLATLLRNVFRACWVFFPGILFLALILVCFWNLAQGKDLMVLATEHRGFFLLFQSLLAFLVLVSWYAARTVANAKQQSAHTAPGYLRAGYYKHMPRFIGLSLFTIIMLAFAQTPLFGSRIDDDSKIYFVLLAASIPYYFWLNNFLERRFRVIRVNHLFLITMFVIIGGSALITLNVSRYSWLVIFMLLVLQACFMVLVVTRRESLKRQIKQHKDLAVETGGKTLRLASYLGIPREEIRFHITFLTISLAALVVYLACTVNVAFAVSLGSFPFVLLAFAVFMGFGFILTFISIRIGINIHLIFLMMVFLFGQWTERHHVALIEKNPAIKESFAGKASVRDYFIQWVKDRDTLIRKSQEFPVYFVLSDGGASRSGYWVASVLGKLEDTSNRDFSKHLFCLSGASGGSVGNAAFYTLLRNAAGRPGKDLPNKQPFHQAGKEYLRSDFLTYTLSRMLGHDFFVAMLPFNTSGDRAKALADALEQAPKDSVLLKNQLQVPFSELAIYKNRVNSQLPILCVNTTRMQDGAPSVISTIQIDPLTFNNRIDVLARLNNGRDMKLSTAVVLGASFPYISPAGRIDGLKFLSAGPTEFPFYFVDGGYVDNSGAGVVHEMIIKLNTLRDSICKAETDTILRSNCRKISFYVMHISNGPEGDVLLKKVNPFVNDLASPIQTLMGAYGVQTSINDSRLKNYLRNMYGNDLHYKPINLYRPKEPLKYSMNWAISGRTLDSMDKRLYSADVRAYMVRVLQELKR</sequence>
<dbReference type="EMBL" id="LWBP01000254">
    <property type="protein sequence ID" value="OQP45691.1"/>
    <property type="molecule type" value="Genomic_DNA"/>
</dbReference>
<dbReference type="Gene3D" id="3.40.1090.10">
    <property type="entry name" value="Cytosolic phospholipase A2 catalytic domain"/>
    <property type="match status" value="1"/>
</dbReference>
<dbReference type="OrthoDB" id="1488930at2"/>
<dbReference type="AlphaFoldDB" id="A0A1V9EI00"/>
<evidence type="ECO:0000313" key="2">
    <source>
        <dbReference type="EMBL" id="OQP45691.1"/>
    </source>
</evidence>
<reference evidence="3" key="1">
    <citation type="submission" date="2016-04" db="EMBL/GenBank/DDBJ databases">
        <authorList>
            <person name="Chen L."/>
            <person name="Zhuang W."/>
            <person name="Wang G."/>
        </authorList>
    </citation>
    <scope>NUCLEOTIDE SEQUENCE [LARGE SCALE GENOMIC DNA]</scope>
    <source>
        <strain evidence="3">208</strain>
    </source>
</reference>
<evidence type="ECO:0000313" key="3">
    <source>
        <dbReference type="Proteomes" id="UP000192276"/>
    </source>
</evidence>
<feature type="transmembrane region" description="Helical" evidence="1">
    <location>
        <begin position="106"/>
        <end position="129"/>
    </location>
</feature>
<comment type="caution">
    <text evidence="2">The sequence shown here is derived from an EMBL/GenBank/DDBJ whole genome shotgun (WGS) entry which is preliminary data.</text>
</comment>
<gene>
    <name evidence="2" type="ORF">A4R26_09350</name>
</gene>
<proteinExistence type="predicted"/>
<feature type="transmembrane region" description="Helical" evidence="1">
    <location>
        <begin position="303"/>
        <end position="321"/>
    </location>
</feature>
<dbReference type="STRING" id="550983.A4R26_09350"/>
<organism evidence="2 3">
    <name type="scientific">Niastella populi</name>
    <dbReference type="NCBI Taxonomy" id="550983"/>
    <lineage>
        <taxon>Bacteria</taxon>
        <taxon>Pseudomonadati</taxon>
        <taxon>Bacteroidota</taxon>
        <taxon>Chitinophagia</taxon>
        <taxon>Chitinophagales</taxon>
        <taxon>Chitinophagaceae</taxon>
        <taxon>Niastella</taxon>
    </lineage>
</organism>